<geneLocation type="plasmid" evidence="1 2">
    <name>pJCM15296</name>
</geneLocation>
<proteinExistence type="predicted"/>
<evidence type="ECO:0000313" key="1">
    <source>
        <dbReference type="EMBL" id="BBX88086.1"/>
    </source>
</evidence>
<keyword evidence="1" id="KW-0614">Plasmid</keyword>
<evidence type="ECO:0000313" key="2">
    <source>
        <dbReference type="Proteomes" id="UP000465609"/>
    </source>
</evidence>
<protein>
    <recommendedName>
        <fullName evidence="3">GntR family transcriptional regulator</fullName>
    </recommendedName>
</protein>
<accession>A0ABN5Z4E4</accession>
<evidence type="ECO:0008006" key="3">
    <source>
        <dbReference type="Google" id="ProtNLM"/>
    </source>
</evidence>
<sequence>MTPLTWTTRFALPHAQLSDLLSNYDEDQLSAARAATTDDHREIVDRFLNRELDMR</sequence>
<gene>
    <name evidence="1" type="ORF">MAUB_62870</name>
</gene>
<dbReference type="EMBL" id="AP022578">
    <property type="protein sequence ID" value="BBX88086.1"/>
    <property type="molecule type" value="Genomic_DNA"/>
</dbReference>
<organism evidence="1 2">
    <name type="scientific">Mycolicibacterium aubagnense</name>
    <dbReference type="NCBI Taxonomy" id="319707"/>
    <lineage>
        <taxon>Bacteria</taxon>
        <taxon>Bacillati</taxon>
        <taxon>Actinomycetota</taxon>
        <taxon>Actinomycetes</taxon>
        <taxon>Mycobacteriales</taxon>
        <taxon>Mycobacteriaceae</taxon>
        <taxon>Mycolicibacterium</taxon>
    </lineage>
</organism>
<reference evidence="1 2" key="1">
    <citation type="journal article" date="2019" name="Emerg. Microbes Infect.">
        <title>Comprehensive subspecies identification of 175 nontuberculous mycobacteria species based on 7547 genomic profiles.</title>
        <authorList>
            <person name="Matsumoto Y."/>
            <person name="Kinjo T."/>
            <person name="Motooka D."/>
            <person name="Nabeya D."/>
            <person name="Jung N."/>
            <person name="Uechi K."/>
            <person name="Horii T."/>
            <person name="Iida T."/>
            <person name="Fujita J."/>
            <person name="Nakamura S."/>
        </authorList>
    </citation>
    <scope>NUCLEOTIDE SEQUENCE [LARGE SCALE GENOMIC DNA]</scope>
    <source>
        <strain evidence="1 2">JCM 15296</strain>
        <plasmid evidence="1">pJCM15296</plasmid>
    </source>
</reference>
<keyword evidence="2" id="KW-1185">Reference proteome</keyword>
<dbReference type="Proteomes" id="UP000465609">
    <property type="component" value="Plasmid pJCM15296"/>
</dbReference>
<name>A0ABN5Z4E4_9MYCO</name>